<dbReference type="HOGENOM" id="CLU_987624_0_0_1"/>
<evidence type="ECO:0000313" key="1">
    <source>
        <dbReference type="EMBL" id="KIO31311.1"/>
    </source>
</evidence>
<dbReference type="Proteomes" id="UP000054248">
    <property type="component" value="Unassembled WGS sequence"/>
</dbReference>
<reference evidence="2" key="2">
    <citation type="submission" date="2015-01" db="EMBL/GenBank/DDBJ databases">
        <title>Evolutionary Origins and Diversification of the Mycorrhizal Mutualists.</title>
        <authorList>
            <consortium name="DOE Joint Genome Institute"/>
            <consortium name="Mycorrhizal Genomics Consortium"/>
            <person name="Kohler A."/>
            <person name="Kuo A."/>
            <person name="Nagy L.G."/>
            <person name="Floudas D."/>
            <person name="Copeland A."/>
            <person name="Barry K.W."/>
            <person name="Cichocki N."/>
            <person name="Veneault-Fourrey C."/>
            <person name="LaButti K."/>
            <person name="Lindquist E.A."/>
            <person name="Lipzen A."/>
            <person name="Lundell T."/>
            <person name="Morin E."/>
            <person name="Murat C."/>
            <person name="Riley R."/>
            <person name="Ohm R."/>
            <person name="Sun H."/>
            <person name="Tunlid A."/>
            <person name="Henrissat B."/>
            <person name="Grigoriev I.V."/>
            <person name="Hibbett D.S."/>
            <person name="Martin F."/>
        </authorList>
    </citation>
    <scope>NUCLEOTIDE SEQUENCE [LARGE SCALE GENOMIC DNA]</scope>
    <source>
        <strain evidence="2">MUT 4182</strain>
    </source>
</reference>
<dbReference type="EMBL" id="KN822964">
    <property type="protein sequence ID" value="KIO31311.1"/>
    <property type="molecule type" value="Genomic_DNA"/>
</dbReference>
<name>A0A0C3QRG9_9AGAM</name>
<sequence length="282" mass="31944">MSAVETPFFEIPSEVPPALESAAELLHDLVDKTSQVQQHPHKTLHLTARCIEIFKGLVKSFHEPPSVFEDAVEILESLEQLELLIPEAIAVIQTEITAPTLSWLVGWLRPGHMASERTSEQNTWMTRRGALLDLLTKTHDTKFRPLTNWQEGVEEVKRVDDFLWASLATRILRSTNSDSNGAVELEIDISRLLDELNEIVQEDHVHTLMTIMERLQGDPTGQTWSAQSTVSNLLSGIWGRGEPRARNTQFQSSEISYPSATYHQAALIFQQQWQQARQAWAC</sequence>
<protein>
    <submittedName>
        <fullName evidence="1">Uncharacterized protein</fullName>
    </submittedName>
</protein>
<reference evidence="1 2" key="1">
    <citation type="submission" date="2014-04" db="EMBL/GenBank/DDBJ databases">
        <authorList>
            <consortium name="DOE Joint Genome Institute"/>
            <person name="Kuo A."/>
            <person name="Girlanda M."/>
            <person name="Perotto S."/>
            <person name="Kohler A."/>
            <person name="Nagy L.G."/>
            <person name="Floudas D."/>
            <person name="Copeland A."/>
            <person name="Barry K.W."/>
            <person name="Cichocki N."/>
            <person name="Veneault-Fourrey C."/>
            <person name="LaButti K."/>
            <person name="Lindquist E.A."/>
            <person name="Lipzen A."/>
            <person name="Lundell T."/>
            <person name="Morin E."/>
            <person name="Murat C."/>
            <person name="Sun H."/>
            <person name="Tunlid A."/>
            <person name="Henrissat B."/>
            <person name="Grigoriev I.V."/>
            <person name="Hibbett D.S."/>
            <person name="Martin F."/>
            <person name="Nordberg H.P."/>
            <person name="Cantor M.N."/>
            <person name="Hua S.X."/>
        </authorList>
    </citation>
    <scope>NUCLEOTIDE SEQUENCE [LARGE SCALE GENOMIC DNA]</scope>
    <source>
        <strain evidence="1 2">MUT 4182</strain>
    </source>
</reference>
<dbReference type="AlphaFoldDB" id="A0A0C3QRG9"/>
<proteinExistence type="predicted"/>
<dbReference type="OrthoDB" id="3209539at2759"/>
<keyword evidence="2" id="KW-1185">Reference proteome</keyword>
<organism evidence="1 2">
    <name type="scientific">Tulasnella calospora MUT 4182</name>
    <dbReference type="NCBI Taxonomy" id="1051891"/>
    <lineage>
        <taxon>Eukaryota</taxon>
        <taxon>Fungi</taxon>
        <taxon>Dikarya</taxon>
        <taxon>Basidiomycota</taxon>
        <taxon>Agaricomycotina</taxon>
        <taxon>Agaricomycetes</taxon>
        <taxon>Cantharellales</taxon>
        <taxon>Tulasnellaceae</taxon>
        <taxon>Tulasnella</taxon>
    </lineage>
</organism>
<evidence type="ECO:0000313" key="2">
    <source>
        <dbReference type="Proteomes" id="UP000054248"/>
    </source>
</evidence>
<gene>
    <name evidence="1" type="ORF">M407DRAFT_19688</name>
</gene>
<accession>A0A0C3QRG9</accession>